<sequence length="98" mass="11297">RQLSKVLSFYISKPSQRDQENSLEAYGICVTYTGAASIRRFRTRESSERYRQLGSFHSWESGLHTRRSSKPPTIAFDKELEKGVYVDVLHIKENISNG</sequence>
<gene>
    <name evidence="1" type="ORF">COCMIDRAFT_89923</name>
</gene>
<dbReference type="Proteomes" id="UP000054032">
    <property type="component" value="Unassembled WGS sequence"/>
</dbReference>
<proteinExistence type="predicted"/>
<dbReference type="KEGG" id="bor:COCMIDRAFT_89923"/>
<evidence type="ECO:0000313" key="1">
    <source>
        <dbReference type="EMBL" id="EUC47518.1"/>
    </source>
</evidence>
<reference evidence="1 2" key="1">
    <citation type="journal article" date="2013" name="PLoS Genet.">
        <title>Comparative genome structure, secondary metabolite, and effector coding capacity across Cochliobolus pathogens.</title>
        <authorList>
            <person name="Condon B.J."/>
            <person name="Leng Y."/>
            <person name="Wu D."/>
            <person name="Bushley K.E."/>
            <person name="Ohm R.A."/>
            <person name="Otillar R."/>
            <person name="Martin J."/>
            <person name="Schackwitz W."/>
            <person name="Grimwood J."/>
            <person name="MohdZainudin N."/>
            <person name="Xue C."/>
            <person name="Wang R."/>
            <person name="Manning V.A."/>
            <person name="Dhillon B."/>
            <person name="Tu Z.J."/>
            <person name="Steffenson B.J."/>
            <person name="Salamov A."/>
            <person name="Sun H."/>
            <person name="Lowry S."/>
            <person name="LaButti K."/>
            <person name="Han J."/>
            <person name="Copeland A."/>
            <person name="Lindquist E."/>
            <person name="Barry K."/>
            <person name="Schmutz J."/>
            <person name="Baker S.E."/>
            <person name="Ciuffetti L.M."/>
            <person name="Grigoriev I.V."/>
            <person name="Zhong S."/>
            <person name="Turgeon B.G."/>
        </authorList>
    </citation>
    <scope>NUCLEOTIDE SEQUENCE [LARGE SCALE GENOMIC DNA]</scope>
    <source>
        <strain evidence="1 2">ATCC 44560</strain>
    </source>
</reference>
<dbReference type="AlphaFoldDB" id="W6ZCH8"/>
<organism evidence="1 2">
    <name type="scientific">Bipolaris oryzae ATCC 44560</name>
    <dbReference type="NCBI Taxonomy" id="930090"/>
    <lineage>
        <taxon>Eukaryota</taxon>
        <taxon>Fungi</taxon>
        <taxon>Dikarya</taxon>
        <taxon>Ascomycota</taxon>
        <taxon>Pezizomycotina</taxon>
        <taxon>Dothideomycetes</taxon>
        <taxon>Pleosporomycetidae</taxon>
        <taxon>Pleosporales</taxon>
        <taxon>Pleosporineae</taxon>
        <taxon>Pleosporaceae</taxon>
        <taxon>Bipolaris</taxon>
    </lineage>
</organism>
<accession>W6ZCH8</accession>
<feature type="non-terminal residue" evidence="1">
    <location>
        <position position="1"/>
    </location>
</feature>
<dbReference type="RefSeq" id="XP_007685924.1">
    <property type="nucleotide sequence ID" value="XM_007687734.1"/>
</dbReference>
<name>W6ZCH8_COCMI</name>
<keyword evidence="2" id="KW-1185">Reference proteome</keyword>
<dbReference type="GeneID" id="19127576"/>
<protein>
    <submittedName>
        <fullName evidence="1">Uncharacterized protein</fullName>
    </submittedName>
</protein>
<dbReference type="HOGENOM" id="CLU_2339056_0_0_1"/>
<dbReference type="EMBL" id="KI963951">
    <property type="protein sequence ID" value="EUC47518.1"/>
    <property type="molecule type" value="Genomic_DNA"/>
</dbReference>
<evidence type="ECO:0000313" key="2">
    <source>
        <dbReference type="Proteomes" id="UP000054032"/>
    </source>
</evidence>